<keyword evidence="2" id="KW-1185">Reference proteome</keyword>
<dbReference type="EMBL" id="JASBWR010000103">
    <property type="protein sequence ID" value="KAJ9095195.1"/>
    <property type="molecule type" value="Genomic_DNA"/>
</dbReference>
<evidence type="ECO:0000313" key="1">
    <source>
        <dbReference type="EMBL" id="KAJ9095195.1"/>
    </source>
</evidence>
<name>A0ACC2V7V1_9TREE</name>
<reference evidence="1" key="1">
    <citation type="submission" date="2023-04" db="EMBL/GenBank/DDBJ databases">
        <title>Draft Genome sequencing of Naganishia species isolated from polar environments using Oxford Nanopore Technology.</title>
        <authorList>
            <person name="Leo P."/>
            <person name="Venkateswaran K."/>
        </authorList>
    </citation>
    <scope>NUCLEOTIDE SEQUENCE</scope>
    <source>
        <strain evidence="1">MNA-CCFEE 5261</strain>
    </source>
</reference>
<evidence type="ECO:0000313" key="2">
    <source>
        <dbReference type="Proteomes" id="UP001241377"/>
    </source>
</evidence>
<sequence length="1052" mass="113867">MISGLPGYVNGMERQVGASVALMRTAGGLLIGDAAGVPEKYLVEARLPWKAGSTAIIATDEGVDTNQDQYLTFEIGQTVDPDLYAILPNDWPYNTPHDVEHIVVWSKLPVFHPALVGNDEVKWAKVQQEGFAGFTGHPERQGPPVVPAADGKTFSSLQECGPWGWCTKGGKEVGKMVTTLWPLEEYECAWFVNPPLQLSASPQPARSLPHNVQHIPIRWPARRHDTDTLTAAIPLGTDDQTTPPSRADHSLDDDSQTEAGRSGSRSARMDPTDAVESSADGTQTGKIDVLSTAGADDKISDEHNNREGEKKERERKNVAKKPREQNCIARRLPERCIPPPGHPLYRDPNAPSQTTIQGPSVPVINHASSVPPFSAGNGVDNGAAAAQAALQTGIPFSAGMPSYPVATTSGLRLPAPPPTANMTVAPSTSSSSYTGYMMGSSVSDHDVQYAMGSKRRKVADHRDTSLNDPDDRHHNHHHQHHHHRPASASVLVKPDLSRTSSLVDVKSFPLSVPLLSSEESRYLQHREPSAHRGSTAPVSGDPSSGIIAAAGAGTEVLGVEPKTATTSGSIVLAETTARLARLERLLTLQDHTYVEKRLRLAEEAALRMLEGGGTSDQQGRPGSGTSNGNEQIHAAAGQRFIATNGSISAPTSDHARVAGLRIDTHLATGLPPPSRTLPVPVNSTGDHEEDMMDGHPESAEIKGRFGRWDAVEIIGDAGYTGAEGLNALTAASVLVGAKQPTKPGSSKTFFARKSSENTNHASMENLIGLSQVQAIEIKSLISVLPTIEIAQHLIERYFNLWDWSRYPIMSSKIFPQDWRKFYTGEIVSEMGMPETHHFSAFALLLGTLALGAVSPVLSSADTHVTASTYFWAASKALMYCETAGTNDIRTIWAKSILVRYTDLVRNTQASWHVVGGWIRNAIDQGLHRDGTGFEPPLPPDLTAERRVLWSHVLHADREWALLLGRPLAINQYSTRMPDDDDLAAYPWDYRVYLTTRNNFIPQVPVPSLCKLLEAATNVSSVVSQDTRARLANIPGSWPCIRAWTVRTAGGRG</sequence>
<accession>A0ACC2V7V1</accession>
<protein>
    <submittedName>
        <fullName evidence="1">Uncharacterized protein</fullName>
    </submittedName>
</protein>
<organism evidence="1 2">
    <name type="scientific">Naganishia cerealis</name>
    <dbReference type="NCBI Taxonomy" id="610337"/>
    <lineage>
        <taxon>Eukaryota</taxon>
        <taxon>Fungi</taxon>
        <taxon>Dikarya</taxon>
        <taxon>Basidiomycota</taxon>
        <taxon>Agaricomycotina</taxon>
        <taxon>Tremellomycetes</taxon>
        <taxon>Filobasidiales</taxon>
        <taxon>Filobasidiaceae</taxon>
        <taxon>Naganishia</taxon>
    </lineage>
</organism>
<comment type="caution">
    <text evidence="1">The sequence shown here is derived from an EMBL/GenBank/DDBJ whole genome shotgun (WGS) entry which is preliminary data.</text>
</comment>
<proteinExistence type="predicted"/>
<dbReference type="Proteomes" id="UP001241377">
    <property type="component" value="Unassembled WGS sequence"/>
</dbReference>
<gene>
    <name evidence="1" type="ORF">QFC19_007650</name>
</gene>